<name>A0A2W2DHU2_9ACTN</name>
<gene>
    <name evidence="1" type="ORF">C1I93_02905</name>
</gene>
<dbReference type="PANTHER" id="PTHR21248:SF22">
    <property type="entry name" value="PHOSPHOLIPASE D"/>
    <property type="match status" value="1"/>
</dbReference>
<evidence type="ECO:0000313" key="2">
    <source>
        <dbReference type="Proteomes" id="UP000248627"/>
    </source>
</evidence>
<dbReference type="OrthoDB" id="3378609at2"/>
<dbReference type="PROSITE" id="PS50035">
    <property type="entry name" value="PLD"/>
    <property type="match status" value="1"/>
</dbReference>
<keyword evidence="2" id="KW-1185">Reference proteome</keyword>
<protein>
    <submittedName>
        <fullName evidence="1">Uncharacterized protein</fullName>
    </submittedName>
</protein>
<accession>A0A2W2DHU2</accession>
<dbReference type="Proteomes" id="UP000248627">
    <property type="component" value="Unassembled WGS sequence"/>
</dbReference>
<comment type="caution">
    <text evidence="1">The sequence shown here is derived from an EMBL/GenBank/DDBJ whole genome shotgun (WGS) entry which is preliminary data.</text>
</comment>
<dbReference type="NCBIfam" id="NF038319">
    <property type="entry name" value="DISARM_DrmC_I"/>
    <property type="match status" value="1"/>
</dbReference>
<dbReference type="InterPro" id="IPR025202">
    <property type="entry name" value="PLD-like_dom"/>
</dbReference>
<dbReference type="Gene3D" id="3.30.870.10">
    <property type="entry name" value="Endonuclease Chain A"/>
    <property type="match status" value="1"/>
</dbReference>
<proteinExistence type="predicted"/>
<dbReference type="GO" id="GO:0032049">
    <property type="term" value="P:cardiolipin biosynthetic process"/>
    <property type="evidence" value="ECO:0007669"/>
    <property type="project" value="UniProtKB-ARBA"/>
</dbReference>
<dbReference type="RefSeq" id="WP_111241637.1">
    <property type="nucleotide sequence ID" value="NZ_AP023358.1"/>
</dbReference>
<dbReference type="InterPro" id="IPR047955">
    <property type="entry name" value="DrmC-like"/>
</dbReference>
<dbReference type="AlphaFoldDB" id="A0A2W2DHU2"/>
<dbReference type="Pfam" id="PF13091">
    <property type="entry name" value="PLDc_2"/>
    <property type="match status" value="1"/>
</dbReference>
<dbReference type="EMBL" id="POTX01000010">
    <property type="protein sequence ID" value="PZG00340.1"/>
    <property type="molecule type" value="Genomic_DNA"/>
</dbReference>
<dbReference type="SUPFAM" id="SSF56024">
    <property type="entry name" value="Phospholipase D/nuclease"/>
    <property type="match status" value="1"/>
</dbReference>
<dbReference type="InterPro" id="IPR001736">
    <property type="entry name" value="PLipase_D/transphosphatidylase"/>
</dbReference>
<dbReference type="PANTHER" id="PTHR21248">
    <property type="entry name" value="CARDIOLIPIN SYNTHASE"/>
    <property type="match status" value="1"/>
</dbReference>
<sequence>MNHDRFTEVITDIATTLPADHVTAWAAVLLTVDTPADSAVAAALIDARPGFSVGTYAGRLIKSWRTDAPDLPGAAVALALRSAALLHQRMAARRTELAVSGPTSTAVPVRLTSSVVVEVIRAARSRLLVASFAAYGVAEVIAELRSAASRGVHIDLILESSAEDGGALRGSASAAGTFAALRNRATFWHWPAARRAASGNPQAALHAKLIAADSNVALISSANLTDRALSHNIEVGVFLHDPEVVRKLVAHFQALADPRTGVLQRLF</sequence>
<reference evidence="1 2" key="1">
    <citation type="submission" date="2018-01" db="EMBL/GenBank/DDBJ databases">
        <title>Draft genome sequence of Jishengella endophytica.</title>
        <authorList>
            <person name="Sahin N."/>
            <person name="Ay H."/>
            <person name="Saygin H."/>
        </authorList>
    </citation>
    <scope>NUCLEOTIDE SEQUENCE [LARGE SCALE GENOMIC DNA]</scope>
    <source>
        <strain evidence="1 2">DSM 45430</strain>
    </source>
</reference>
<evidence type="ECO:0000313" key="1">
    <source>
        <dbReference type="EMBL" id="PZG00340.1"/>
    </source>
</evidence>
<dbReference type="GO" id="GO:0030572">
    <property type="term" value="F:phosphatidyltransferase activity"/>
    <property type="evidence" value="ECO:0007669"/>
    <property type="project" value="UniProtKB-ARBA"/>
</dbReference>
<organism evidence="1 2">
    <name type="scientific">Micromonospora endophytica</name>
    <dbReference type="NCBI Taxonomy" id="515350"/>
    <lineage>
        <taxon>Bacteria</taxon>
        <taxon>Bacillati</taxon>
        <taxon>Actinomycetota</taxon>
        <taxon>Actinomycetes</taxon>
        <taxon>Micromonosporales</taxon>
        <taxon>Micromonosporaceae</taxon>
        <taxon>Micromonospora</taxon>
    </lineage>
</organism>